<dbReference type="Proteomes" id="UP000499080">
    <property type="component" value="Unassembled WGS sequence"/>
</dbReference>
<reference evidence="1 2" key="1">
    <citation type="journal article" date="2019" name="Sci. Rep.">
        <title>Orb-weaving spider Araneus ventricosus genome elucidates the spidroin gene catalogue.</title>
        <authorList>
            <person name="Kono N."/>
            <person name="Nakamura H."/>
            <person name="Ohtoshi R."/>
            <person name="Moran D.A.P."/>
            <person name="Shinohara A."/>
            <person name="Yoshida Y."/>
            <person name="Fujiwara M."/>
            <person name="Mori M."/>
            <person name="Tomita M."/>
            <person name="Arakawa K."/>
        </authorList>
    </citation>
    <scope>NUCLEOTIDE SEQUENCE [LARGE SCALE GENOMIC DNA]</scope>
</reference>
<name>A0A4Y2WUM7_ARAVE</name>
<keyword evidence="2" id="KW-1185">Reference proteome</keyword>
<accession>A0A4Y2WUM7</accession>
<protein>
    <submittedName>
        <fullName evidence="1">Uncharacterized protein</fullName>
    </submittedName>
</protein>
<feature type="non-terminal residue" evidence="1">
    <location>
        <position position="56"/>
    </location>
</feature>
<organism evidence="1 2">
    <name type="scientific">Araneus ventricosus</name>
    <name type="common">Orbweaver spider</name>
    <name type="synonym">Epeira ventricosa</name>
    <dbReference type="NCBI Taxonomy" id="182803"/>
    <lineage>
        <taxon>Eukaryota</taxon>
        <taxon>Metazoa</taxon>
        <taxon>Ecdysozoa</taxon>
        <taxon>Arthropoda</taxon>
        <taxon>Chelicerata</taxon>
        <taxon>Arachnida</taxon>
        <taxon>Araneae</taxon>
        <taxon>Araneomorphae</taxon>
        <taxon>Entelegynae</taxon>
        <taxon>Araneoidea</taxon>
        <taxon>Araneidae</taxon>
        <taxon>Araneus</taxon>
    </lineage>
</organism>
<dbReference type="AlphaFoldDB" id="A0A4Y2WUM7"/>
<proteinExistence type="predicted"/>
<comment type="caution">
    <text evidence="1">The sequence shown here is derived from an EMBL/GenBank/DDBJ whole genome shotgun (WGS) entry which is preliminary data.</text>
</comment>
<dbReference type="EMBL" id="BGPR01064889">
    <property type="protein sequence ID" value="GBO39792.1"/>
    <property type="molecule type" value="Genomic_DNA"/>
</dbReference>
<evidence type="ECO:0000313" key="1">
    <source>
        <dbReference type="EMBL" id="GBO39792.1"/>
    </source>
</evidence>
<sequence>MSRECPLLANVDKDPCENSAESPVAQIRCHRSGGRPFEESNAIAETFKIIKLDRLT</sequence>
<gene>
    <name evidence="1" type="ORF">AVEN_185869_1</name>
</gene>
<evidence type="ECO:0000313" key="2">
    <source>
        <dbReference type="Proteomes" id="UP000499080"/>
    </source>
</evidence>